<evidence type="ECO:0000313" key="9">
    <source>
        <dbReference type="Proteomes" id="UP000177967"/>
    </source>
</evidence>
<accession>A0A1G1V260</accession>
<keyword evidence="3 7" id="KW-0808">Transferase</keyword>
<dbReference type="EC" id="2.7.2.3" evidence="2 7"/>
<comment type="caution">
    <text evidence="8">The sequence shown here is derived from an EMBL/GenBank/DDBJ whole genome shotgun (WGS) entry which is preliminary data.</text>
</comment>
<dbReference type="PRINTS" id="PR00477">
    <property type="entry name" value="PHGLYCKINASE"/>
</dbReference>
<keyword evidence="5 7" id="KW-0418">Kinase</keyword>
<evidence type="ECO:0000313" key="8">
    <source>
        <dbReference type="EMBL" id="OGY09425.1"/>
    </source>
</evidence>
<dbReference type="GO" id="GO:0005524">
    <property type="term" value="F:ATP binding"/>
    <property type="evidence" value="ECO:0007669"/>
    <property type="project" value="UniProtKB-KW"/>
</dbReference>
<evidence type="ECO:0000256" key="6">
    <source>
        <dbReference type="ARBA" id="ARBA00022840"/>
    </source>
</evidence>
<dbReference type="AlphaFoldDB" id="A0A1G1V260"/>
<keyword evidence="6" id="KW-0067">ATP-binding</keyword>
<proteinExistence type="inferred from homology"/>
<dbReference type="PANTHER" id="PTHR11406:SF23">
    <property type="entry name" value="PHOSPHOGLYCERATE KINASE 1, CHLOROPLASTIC-RELATED"/>
    <property type="match status" value="1"/>
</dbReference>
<evidence type="ECO:0000256" key="1">
    <source>
        <dbReference type="ARBA" id="ARBA00000642"/>
    </source>
</evidence>
<name>A0A1G1V260_9BACT</name>
<comment type="similarity">
    <text evidence="7">Belongs to the phosphoglycerate kinase family.</text>
</comment>
<reference evidence="8 9" key="1">
    <citation type="journal article" date="2016" name="Nat. Commun.">
        <title>Thousands of microbial genomes shed light on interconnected biogeochemical processes in an aquifer system.</title>
        <authorList>
            <person name="Anantharaman K."/>
            <person name="Brown C.T."/>
            <person name="Hug L.A."/>
            <person name="Sharon I."/>
            <person name="Castelle C.J."/>
            <person name="Probst A.J."/>
            <person name="Thomas B.C."/>
            <person name="Singh A."/>
            <person name="Wilkins M.J."/>
            <person name="Karaoz U."/>
            <person name="Brodie E.L."/>
            <person name="Williams K.H."/>
            <person name="Hubbard S.S."/>
            <person name="Banfield J.F."/>
        </authorList>
    </citation>
    <scope>NUCLEOTIDE SEQUENCE [LARGE SCALE GENOMIC DNA]</scope>
</reference>
<dbReference type="GO" id="GO:0006094">
    <property type="term" value="P:gluconeogenesis"/>
    <property type="evidence" value="ECO:0007669"/>
    <property type="project" value="TreeGrafter"/>
</dbReference>
<dbReference type="GO" id="GO:0043531">
    <property type="term" value="F:ADP binding"/>
    <property type="evidence" value="ECO:0007669"/>
    <property type="project" value="TreeGrafter"/>
</dbReference>
<dbReference type="InterPro" id="IPR015824">
    <property type="entry name" value="Phosphoglycerate_kinase_N"/>
</dbReference>
<dbReference type="GO" id="GO:0005829">
    <property type="term" value="C:cytosol"/>
    <property type="evidence" value="ECO:0007669"/>
    <property type="project" value="TreeGrafter"/>
</dbReference>
<comment type="catalytic activity">
    <reaction evidence="1 7">
        <text>(2R)-3-phosphoglycerate + ATP = (2R)-3-phospho-glyceroyl phosphate + ADP</text>
        <dbReference type="Rhea" id="RHEA:14801"/>
        <dbReference type="ChEBI" id="CHEBI:30616"/>
        <dbReference type="ChEBI" id="CHEBI:57604"/>
        <dbReference type="ChEBI" id="CHEBI:58272"/>
        <dbReference type="ChEBI" id="CHEBI:456216"/>
        <dbReference type="EC" id="2.7.2.3"/>
    </reaction>
</comment>
<dbReference type="STRING" id="1797513.A2782_01230"/>
<evidence type="ECO:0000256" key="2">
    <source>
        <dbReference type="ARBA" id="ARBA00013061"/>
    </source>
</evidence>
<evidence type="ECO:0000256" key="7">
    <source>
        <dbReference type="RuleBase" id="RU000532"/>
    </source>
</evidence>
<dbReference type="PANTHER" id="PTHR11406">
    <property type="entry name" value="PHOSPHOGLYCERATE KINASE"/>
    <property type="match status" value="1"/>
</dbReference>
<dbReference type="InterPro" id="IPR036043">
    <property type="entry name" value="Phosphoglycerate_kinase_sf"/>
</dbReference>
<protein>
    <recommendedName>
        <fullName evidence="2 7">Phosphoglycerate kinase</fullName>
        <ecNumber evidence="2 7">2.7.2.3</ecNumber>
    </recommendedName>
</protein>
<evidence type="ECO:0000256" key="3">
    <source>
        <dbReference type="ARBA" id="ARBA00022679"/>
    </source>
</evidence>
<dbReference type="GO" id="GO:0006096">
    <property type="term" value="P:glycolytic process"/>
    <property type="evidence" value="ECO:0007669"/>
    <property type="project" value="InterPro"/>
</dbReference>
<dbReference type="InterPro" id="IPR001576">
    <property type="entry name" value="Phosphoglycerate_kinase"/>
</dbReference>
<dbReference type="Gene3D" id="3.40.50.1260">
    <property type="entry name" value="Phosphoglycerate kinase, N-terminal domain"/>
    <property type="match status" value="3"/>
</dbReference>
<organism evidence="8 9">
    <name type="scientific">Candidatus Blackburnbacteria bacterium RIFCSPHIGHO2_01_FULL_43_15b</name>
    <dbReference type="NCBI Taxonomy" id="1797513"/>
    <lineage>
        <taxon>Bacteria</taxon>
        <taxon>Candidatus Blackburniibacteriota</taxon>
    </lineage>
</organism>
<dbReference type="EMBL" id="MHBW01000010">
    <property type="protein sequence ID" value="OGY09425.1"/>
    <property type="molecule type" value="Genomic_DNA"/>
</dbReference>
<evidence type="ECO:0000256" key="4">
    <source>
        <dbReference type="ARBA" id="ARBA00022741"/>
    </source>
</evidence>
<dbReference type="Pfam" id="PF00162">
    <property type="entry name" value="PGK"/>
    <property type="match status" value="2"/>
</dbReference>
<keyword evidence="4" id="KW-0547">Nucleotide-binding</keyword>
<sequence>MKLPALQSKYLRNKRILLRMDTDVPVEGRKVLDDTRLRASIPTIKYLLQEECGQIVVLGHRGRPGGKTVSSLSLSTIAKHLEKLLKKELGHDFEHLDMYMAENLRFFPGEEKNDPKFVKELASNGDVYVNDAFGSSVREHASVVGLPYVLPHAAGFSLVREVEALSKVLEKPKKPVVFVLGGGKGDKALLIPKLLKKCDWLLVGGLLPKMVRSYGCEREGGMCVSAAHLTPKGEDITPDSAHNFAEIIKTAGTIVWGGPMGDIDSGFWDGTKVVGMAIGESSAYKVAGGGDTIHAINKFKLGGQFDHISMGGGAMLEFLAYGDLPGLKALRS</sequence>
<evidence type="ECO:0000256" key="5">
    <source>
        <dbReference type="ARBA" id="ARBA00022777"/>
    </source>
</evidence>
<gene>
    <name evidence="8" type="ORF">A2782_01230</name>
</gene>
<dbReference type="Proteomes" id="UP000177967">
    <property type="component" value="Unassembled WGS sequence"/>
</dbReference>
<dbReference type="SUPFAM" id="SSF53748">
    <property type="entry name" value="Phosphoglycerate kinase"/>
    <property type="match status" value="1"/>
</dbReference>
<dbReference type="GO" id="GO:0004618">
    <property type="term" value="F:phosphoglycerate kinase activity"/>
    <property type="evidence" value="ECO:0007669"/>
    <property type="project" value="UniProtKB-EC"/>
</dbReference>